<proteinExistence type="predicted"/>
<feature type="transmembrane region" description="Helical" evidence="1">
    <location>
        <begin position="291"/>
        <end position="310"/>
    </location>
</feature>
<accession>A0A0D0ND54</accession>
<keyword evidence="3" id="KW-1185">Reference proteome</keyword>
<evidence type="ECO:0000256" key="1">
    <source>
        <dbReference type="SAM" id="Phobius"/>
    </source>
</evidence>
<dbReference type="PATRIC" id="fig|2064.6.peg.4058"/>
<dbReference type="Pfam" id="PF09852">
    <property type="entry name" value="DUF2079"/>
    <property type="match status" value="1"/>
</dbReference>
<keyword evidence="1" id="KW-0472">Membrane</keyword>
<dbReference type="InterPro" id="IPR018650">
    <property type="entry name" value="STSV1_Orf64"/>
</dbReference>
<comment type="caution">
    <text evidence="2">The sequence shown here is derived from an EMBL/GenBank/DDBJ whole genome shotgun (WGS) entry which is preliminary data.</text>
</comment>
<dbReference type="OrthoDB" id="5240834at2"/>
<organism evidence="2 3">
    <name type="scientific">Kitasatospora griseola</name>
    <name type="common">Streptomyces griseolosporeus</name>
    <dbReference type="NCBI Taxonomy" id="2064"/>
    <lineage>
        <taxon>Bacteria</taxon>
        <taxon>Bacillati</taxon>
        <taxon>Actinomycetota</taxon>
        <taxon>Actinomycetes</taxon>
        <taxon>Kitasatosporales</taxon>
        <taxon>Streptomycetaceae</taxon>
        <taxon>Kitasatospora</taxon>
    </lineage>
</organism>
<dbReference type="EMBL" id="JXZB01000002">
    <property type="protein sequence ID" value="KIQ66135.1"/>
    <property type="molecule type" value="Genomic_DNA"/>
</dbReference>
<dbReference type="AlphaFoldDB" id="A0A0D0ND54"/>
<name>A0A0D0ND54_KITGR</name>
<protein>
    <submittedName>
        <fullName evidence="2">Uncharacterized protein</fullName>
    </submittedName>
</protein>
<sequence>MPAFAVVWLPTFAVALFQSALSLPRHWRMQTSGFDLGIFEEAVRGYAYLEPPVVTLKGAGFVQLGDHFSPALAVLAPFYRLWPGPETLLVAQSLLFALSTVPVTELAVRWLGRARGVAAGLAYGLSWGLWQASLFDFHEIALAVPLVACATAALARGRWRAAVWWALPLLLVKEDMGLLLAGVGGHVLLAGRRRGLGAATLAAAVLGTLLTVLVLIPAANPTGGYAYGATAALGGGDPVTRLLLPAAKWWTLAALFVPVLLLALRSPLALLTVLPLAARFWSANPAYWSTGWHYSAVLMPVVFVAALDGLRRLPGHAALRFAPAAMLAVAVLAAPRPDLSGPGPDTLTARQVLAAVPDGARVAAANRLAPHLTSRCTVSLFPYLTFPDGAGSTRLSPDDRDPLFRPTAEWAATLDTPDDFPAPADDLTAQQSLPTAGYHPVAHGAGITVWHWEPRR</sequence>
<reference evidence="2 3" key="1">
    <citation type="submission" date="2015-02" db="EMBL/GenBank/DDBJ databases">
        <title>Draft genome sequence of Kitasatospora griseola MF730-N6, a bafilomycin, terpentecin and satosporin producer.</title>
        <authorList>
            <person name="Arens J.C."/>
            <person name="Haltli B."/>
            <person name="Kerr R.G."/>
        </authorList>
    </citation>
    <scope>NUCLEOTIDE SEQUENCE [LARGE SCALE GENOMIC DNA]</scope>
    <source>
        <strain evidence="2 3">MF730-N6</strain>
    </source>
</reference>
<gene>
    <name evidence="2" type="ORF">TR51_18890</name>
</gene>
<keyword evidence="1" id="KW-1133">Transmembrane helix</keyword>
<feature type="transmembrane region" description="Helical" evidence="1">
    <location>
        <begin position="251"/>
        <end position="271"/>
    </location>
</feature>
<feature type="transmembrane region" description="Helical" evidence="1">
    <location>
        <begin position="196"/>
        <end position="219"/>
    </location>
</feature>
<evidence type="ECO:0000313" key="3">
    <source>
        <dbReference type="Proteomes" id="UP000032066"/>
    </source>
</evidence>
<keyword evidence="1" id="KW-0812">Transmembrane</keyword>
<evidence type="ECO:0000313" key="2">
    <source>
        <dbReference type="EMBL" id="KIQ66135.1"/>
    </source>
</evidence>
<dbReference type="Proteomes" id="UP000032066">
    <property type="component" value="Unassembled WGS sequence"/>
</dbReference>